<dbReference type="RefSeq" id="WP_013997393.1">
    <property type="nucleotide sequence ID" value="NZ_CP022388.1"/>
</dbReference>
<organism evidence="1 2">
    <name type="scientific">Capnocytophaga canimorsus</name>
    <dbReference type="NCBI Taxonomy" id="28188"/>
    <lineage>
        <taxon>Bacteria</taxon>
        <taxon>Pseudomonadati</taxon>
        <taxon>Bacteroidota</taxon>
        <taxon>Flavobacteriia</taxon>
        <taxon>Flavobacteriales</taxon>
        <taxon>Flavobacteriaceae</taxon>
        <taxon>Capnocytophaga</taxon>
    </lineage>
</organism>
<name>A0A0B7I1R2_9FLAO</name>
<sequence>MSQRDLEKAFQLIEDKIENGELAYHDIECRIFDFLFCEEENPSPFYEKGLEEMFAFYFAHNNPFFLDDVKGRRVVDTYNFLCSMLRNRELLVKIATDKNI</sequence>
<evidence type="ECO:0000313" key="2">
    <source>
        <dbReference type="Proteomes" id="UP000243136"/>
    </source>
</evidence>
<gene>
    <name evidence="1" type="ORF">CGC56_02090</name>
</gene>
<dbReference type="Proteomes" id="UP000243136">
    <property type="component" value="Chromosome"/>
</dbReference>
<dbReference type="AlphaFoldDB" id="A0A0B7I1R2"/>
<proteinExistence type="predicted"/>
<dbReference type="EMBL" id="CP022388">
    <property type="protein sequence ID" value="ATA91062.1"/>
    <property type="molecule type" value="Genomic_DNA"/>
</dbReference>
<accession>A0A0B7I1R2</accession>
<reference evidence="2" key="1">
    <citation type="submission" date="2017-06" db="EMBL/GenBank/DDBJ databases">
        <title>Capnocytophaga spp. assemblies.</title>
        <authorList>
            <person name="Gulvik C.A."/>
        </authorList>
    </citation>
    <scope>NUCLEOTIDE SEQUENCE [LARGE SCALE GENOMIC DNA]</scope>
    <source>
        <strain evidence="2">H5594</strain>
    </source>
</reference>
<evidence type="ECO:0000313" key="1">
    <source>
        <dbReference type="EMBL" id="ATA91062.1"/>
    </source>
</evidence>
<protein>
    <submittedName>
        <fullName evidence="1">Uncharacterized protein</fullName>
    </submittedName>
</protein>